<comment type="caution">
    <text evidence="1">The sequence shown here is derived from an EMBL/GenBank/DDBJ whole genome shotgun (WGS) entry which is preliminary data.</text>
</comment>
<reference evidence="1" key="1">
    <citation type="journal article" date="2021" name="Environ. Microbiol.">
        <title>Gene family expansions and transcriptome signatures uncover fungal adaptations to wood decay.</title>
        <authorList>
            <person name="Hage H."/>
            <person name="Miyauchi S."/>
            <person name="Viragh M."/>
            <person name="Drula E."/>
            <person name="Min B."/>
            <person name="Chaduli D."/>
            <person name="Navarro D."/>
            <person name="Favel A."/>
            <person name="Norest M."/>
            <person name="Lesage-Meessen L."/>
            <person name="Balint B."/>
            <person name="Merenyi Z."/>
            <person name="de Eugenio L."/>
            <person name="Morin E."/>
            <person name="Martinez A.T."/>
            <person name="Baldrian P."/>
            <person name="Stursova M."/>
            <person name="Martinez M.J."/>
            <person name="Novotny C."/>
            <person name="Magnuson J.K."/>
            <person name="Spatafora J.W."/>
            <person name="Maurice S."/>
            <person name="Pangilinan J."/>
            <person name="Andreopoulos W."/>
            <person name="LaButti K."/>
            <person name="Hundley H."/>
            <person name="Na H."/>
            <person name="Kuo A."/>
            <person name="Barry K."/>
            <person name="Lipzen A."/>
            <person name="Henrissat B."/>
            <person name="Riley R."/>
            <person name="Ahrendt S."/>
            <person name="Nagy L.G."/>
            <person name="Grigoriev I.V."/>
            <person name="Martin F."/>
            <person name="Rosso M.N."/>
        </authorList>
    </citation>
    <scope>NUCLEOTIDE SEQUENCE</scope>
    <source>
        <strain evidence="1">CBS 384.51</strain>
    </source>
</reference>
<sequence length="147" mass="15285">MFARTSLVAFTIAAAISACQGFAVLSARDLPANCARTYTVVSGDFCDGISAKESVSTFQLALVNKAVIDAACDNLFVDEVICLGITGQDCDTVHVVQSGESCSGIAQTSGISFSTLLANNRNVNNDCSNIYPGEVLCTAPNVIPYSS</sequence>
<evidence type="ECO:0000313" key="2">
    <source>
        <dbReference type="Proteomes" id="UP001055072"/>
    </source>
</evidence>
<name>A0ACB8U6U0_9APHY</name>
<dbReference type="EMBL" id="MU274909">
    <property type="protein sequence ID" value="KAI0089985.1"/>
    <property type="molecule type" value="Genomic_DNA"/>
</dbReference>
<dbReference type="Proteomes" id="UP001055072">
    <property type="component" value="Unassembled WGS sequence"/>
</dbReference>
<accession>A0ACB8U6U0</accession>
<organism evidence="1 2">
    <name type="scientific">Irpex rosettiformis</name>
    <dbReference type="NCBI Taxonomy" id="378272"/>
    <lineage>
        <taxon>Eukaryota</taxon>
        <taxon>Fungi</taxon>
        <taxon>Dikarya</taxon>
        <taxon>Basidiomycota</taxon>
        <taxon>Agaricomycotina</taxon>
        <taxon>Agaricomycetes</taxon>
        <taxon>Polyporales</taxon>
        <taxon>Irpicaceae</taxon>
        <taxon>Irpex</taxon>
    </lineage>
</organism>
<evidence type="ECO:0000313" key="1">
    <source>
        <dbReference type="EMBL" id="KAI0089985.1"/>
    </source>
</evidence>
<protein>
    <submittedName>
        <fullName evidence="1">Uncharacterized protein</fullName>
    </submittedName>
</protein>
<gene>
    <name evidence="1" type="ORF">BDY19DRAFT_984870</name>
</gene>
<keyword evidence="2" id="KW-1185">Reference proteome</keyword>
<proteinExistence type="predicted"/>